<sequence>MSVVRSNETKIILHRSGQDQFWETIKRHYAADDPLVWKRLAMLALRENAGWPLDQIAAVFGHHKGHVCRCIEQTKREMRDRFDMEPTYLDYDHESGFSNPDDPGDQA</sequence>
<organism evidence="1 2">
    <name type="scientific">Calycomorphotria hydatis</name>
    <dbReference type="NCBI Taxonomy" id="2528027"/>
    <lineage>
        <taxon>Bacteria</taxon>
        <taxon>Pseudomonadati</taxon>
        <taxon>Planctomycetota</taxon>
        <taxon>Planctomycetia</taxon>
        <taxon>Planctomycetales</taxon>
        <taxon>Planctomycetaceae</taxon>
        <taxon>Calycomorphotria</taxon>
    </lineage>
</organism>
<dbReference type="RefSeq" id="WP_145266697.1">
    <property type="nucleotide sequence ID" value="NZ_CP036316.1"/>
</dbReference>
<gene>
    <name evidence="1" type="ORF">V22_43290</name>
</gene>
<dbReference type="OrthoDB" id="280374at2"/>
<evidence type="ECO:0008006" key="3">
    <source>
        <dbReference type="Google" id="ProtNLM"/>
    </source>
</evidence>
<proteinExistence type="predicted"/>
<dbReference type="Proteomes" id="UP000319976">
    <property type="component" value="Chromosome"/>
</dbReference>
<accession>A0A517TFB0</accession>
<keyword evidence="2" id="KW-1185">Reference proteome</keyword>
<protein>
    <recommendedName>
        <fullName evidence="3">Sigma-70, region 4</fullName>
    </recommendedName>
</protein>
<reference evidence="1 2" key="1">
    <citation type="submission" date="2019-02" db="EMBL/GenBank/DDBJ databases">
        <title>Deep-cultivation of Planctomycetes and their phenomic and genomic characterization uncovers novel biology.</title>
        <authorList>
            <person name="Wiegand S."/>
            <person name="Jogler M."/>
            <person name="Boedeker C."/>
            <person name="Pinto D."/>
            <person name="Vollmers J."/>
            <person name="Rivas-Marin E."/>
            <person name="Kohn T."/>
            <person name="Peeters S.H."/>
            <person name="Heuer A."/>
            <person name="Rast P."/>
            <person name="Oberbeckmann S."/>
            <person name="Bunk B."/>
            <person name="Jeske O."/>
            <person name="Meyerdierks A."/>
            <person name="Storesund J.E."/>
            <person name="Kallscheuer N."/>
            <person name="Luecker S."/>
            <person name="Lage O.M."/>
            <person name="Pohl T."/>
            <person name="Merkel B.J."/>
            <person name="Hornburger P."/>
            <person name="Mueller R.-W."/>
            <person name="Bruemmer F."/>
            <person name="Labrenz M."/>
            <person name="Spormann A.M."/>
            <person name="Op den Camp H."/>
            <person name="Overmann J."/>
            <person name="Amann R."/>
            <person name="Jetten M.S.M."/>
            <person name="Mascher T."/>
            <person name="Medema M.H."/>
            <person name="Devos D.P."/>
            <person name="Kaster A.-K."/>
            <person name="Ovreas L."/>
            <person name="Rohde M."/>
            <person name="Galperin M.Y."/>
            <person name="Jogler C."/>
        </authorList>
    </citation>
    <scope>NUCLEOTIDE SEQUENCE [LARGE SCALE GENOMIC DNA]</scope>
    <source>
        <strain evidence="1 2">V22</strain>
    </source>
</reference>
<name>A0A517TFB0_9PLAN</name>
<evidence type="ECO:0000313" key="2">
    <source>
        <dbReference type="Proteomes" id="UP000319976"/>
    </source>
</evidence>
<dbReference type="KEGG" id="chya:V22_43290"/>
<dbReference type="EMBL" id="CP036316">
    <property type="protein sequence ID" value="QDT67057.1"/>
    <property type="molecule type" value="Genomic_DNA"/>
</dbReference>
<dbReference type="AlphaFoldDB" id="A0A517TFB0"/>
<evidence type="ECO:0000313" key="1">
    <source>
        <dbReference type="EMBL" id="QDT67057.1"/>
    </source>
</evidence>